<keyword evidence="4" id="KW-1185">Reference proteome</keyword>
<feature type="region of interest" description="Disordered" evidence="1">
    <location>
        <begin position="299"/>
        <end position="319"/>
    </location>
</feature>
<dbReference type="InterPro" id="IPR036047">
    <property type="entry name" value="F-box-like_dom_sf"/>
</dbReference>
<evidence type="ECO:0000313" key="3">
    <source>
        <dbReference type="EMBL" id="KAF8465132.1"/>
    </source>
</evidence>
<dbReference type="SUPFAM" id="SSF81383">
    <property type="entry name" value="F-box domain"/>
    <property type="match status" value="1"/>
</dbReference>
<dbReference type="SMART" id="SM00256">
    <property type="entry name" value="FBOX"/>
    <property type="match status" value="1"/>
</dbReference>
<dbReference type="Gene3D" id="1.20.1280.50">
    <property type="match status" value="1"/>
</dbReference>
<dbReference type="Pfam" id="PF12937">
    <property type="entry name" value="F-box-like"/>
    <property type="match status" value="1"/>
</dbReference>
<organism evidence="3 4">
    <name type="scientific">Russula ochroleuca</name>
    <dbReference type="NCBI Taxonomy" id="152965"/>
    <lineage>
        <taxon>Eukaryota</taxon>
        <taxon>Fungi</taxon>
        <taxon>Dikarya</taxon>
        <taxon>Basidiomycota</taxon>
        <taxon>Agaricomycotina</taxon>
        <taxon>Agaricomycetes</taxon>
        <taxon>Russulales</taxon>
        <taxon>Russulaceae</taxon>
        <taxon>Russula</taxon>
    </lineage>
</organism>
<feature type="compositionally biased region" description="Polar residues" evidence="1">
    <location>
        <begin position="299"/>
        <end position="308"/>
    </location>
</feature>
<accession>A0A9P5JW74</accession>
<dbReference type="InterPro" id="IPR001810">
    <property type="entry name" value="F-box_dom"/>
</dbReference>
<evidence type="ECO:0000259" key="2">
    <source>
        <dbReference type="PROSITE" id="PS50181"/>
    </source>
</evidence>
<dbReference type="EMBL" id="WHVB01000049">
    <property type="protein sequence ID" value="KAF8465132.1"/>
    <property type="molecule type" value="Genomic_DNA"/>
</dbReference>
<dbReference type="Proteomes" id="UP000759537">
    <property type="component" value="Unassembled WGS sequence"/>
</dbReference>
<dbReference type="PROSITE" id="PS50181">
    <property type="entry name" value="FBOX"/>
    <property type="match status" value="1"/>
</dbReference>
<evidence type="ECO:0000313" key="4">
    <source>
        <dbReference type="Proteomes" id="UP000759537"/>
    </source>
</evidence>
<comment type="caution">
    <text evidence="3">The sequence shown here is derived from an EMBL/GenBank/DDBJ whole genome shotgun (WGS) entry which is preliminary data.</text>
</comment>
<reference evidence="3" key="1">
    <citation type="submission" date="2019-10" db="EMBL/GenBank/DDBJ databases">
        <authorList>
            <consortium name="DOE Joint Genome Institute"/>
            <person name="Kuo A."/>
            <person name="Miyauchi S."/>
            <person name="Kiss E."/>
            <person name="Drula E."/>
            <person name="Kohler A."/>
            <person name="Sanchez-Garcia M."/>
            <person name="Andreopoulos B."/>
            <person name="Barry K.W."/>
            <person name="Bonito G."/>
            <person name="Buee M."/>
            <person name="Carver A."/>
            <person name="Chen C."/>
            <person name="Cichocki N."/>
            <person name="Clum A."/>
            <person name="Culley D."/>
            <person name="Crous P.W."/>
            <person name="Fauchery L."/>
            <person name="Girlanda M."/>
            <person name="Hayes R."/>
            <person name="Keri Z."/>
            <person name="LaButti K."/>
            <person name="Lipzen A."/>
            <person name="Lombard V."/>
            <person name="Magnuson J."/>
            <person name="Maillard F."/>
            <person name="Morin E."/>
            <person name="Murat C."/>
            <person name="Nolan M."/>
            <person name="Ohm R."/>
            <person name="Pangilinan J."/>
            <person name="Pereira M."/>
            <person name="Perotto S."/>
            <person name="Peter M."/>
            <person name="Riley R."/>
            <person name="Sitrit Y."/>
            <person name="Stielow B."/>
            <person name="Szollosi G."/>
            <person name="Zifcakova L."/>
            <person name="Stursova M."/>
            <person name="Spatafora J.W."/>
            <person name="Tedersoo L."/>
            <person name="Vaario L.-M."/>
            <person name="Yamada A."/>
            <person name="Yan M."/>
            <person name="Wang P."/>
            <person name="Xu J."/>
            <person name="Bruns T."/>
            <person name="Baldrian P."/>
            <person name="Vilgalys R."/>
            <person name="Henrissat B."/>
            <person name="Grigoriev I.V."/>
            <person name="Hibbett D."/>
            <person name="Nagy L.G."/>
            <person name="Martin F.M."/>
        </authorList>
    </citation>
    <scope>NUCLEOTIDE SEQUENCE</scope>
    <source>
        <strain evidence="3">Prilba</strain>
    </source>
</reference>
<gene>
    <name evidence="3" type="ORF">DFH94DRAFT_698906</name>
</gene>
<sequence length="466" mass="51829">MPHILGLPTELLIQIFLGLDVSDFGSCLMTCRRLKAIIQDSCLLQYLIRTALTGVHDPLDSGPPLIRRLESFRRWSDTWRQPGAYLRFPSRILTYPLKNSTDLLLYDDYVIAMDFSGRHGYRHVASYAWLDLREPSDAWTNIHFEEKLVPLAFTLDFTLDTDQQDLLAVLLGCTGRESATFQLRLLEFHNGSPHPLASRPSVDIALPTKETYFIGLRTHMSMMGSYIVVAAGLPPEGTGIDVLLLVDWKKGHVTTHPDTNLSHGLPRPVRRPSLHTIRLLELPSLIPYARLSSASLKTESNPSALTTHRPSRQPPRYPFSPSPAQALVLLTLTAKIWGSVFVETRTYTLAIHARTLLSYASPVSSLPVPWDAWGPPATRCFDGHGGSSSVVAGQRWFKSGVILDFCPYRVRAAGASSLGLRRSTLAAGRVFACDVESALPYSENSLAKNDSTFVDEIILNLRWPDS</sequence>
<dbReference type="OrthoDB" id="3256413at2759"/>
<reference evidence="3" key="2">
    <citation type="journal article" date="2020" name="Nat. Commun.">
        <title>Large-scale genome sequencing of mycorrhizal fungi provides insights into the early evolution of symbiotic traits.</title>
        <authorList>
            <person name="Miyauchi S."/>
            <person name="Kiss E."/>
            <person name="Kuo A."/>
            <person name="Drula E."/>
            <person name="Kohler A."/>
            <person name="Sanchez-Garcia M."/>
            <person name="Morin E."/>
            <person name="Andreopoulos B."/>
            <person name="Barry K.W."/>
            <person name="Bonito G."/>
            <person name="Buee M."/>
            <person name="Carver A."/>
            <person name="Chen C."/>
            <person name="Cichocki N."/>
            <person name="Clum A."/>
            <person name="Culley D."/>
            <person name="Crous P.W."/>
            <person name="Fauchery L."/>
            <person name="Girlanda M."/>
            <person name="Hayes R.D."/>
            <person name="Keri Z."/>
            <person name="LaButti K."/>
            <person name="Lipzen A."/>
            <person name="Lombard V."/>
            <person name="Magnuson J."/>
            <person name="Maillard F."/>
            <person name="Murat C."/>
            <person name="Nolan M."/>
            <person name="Ohm R.A."/>
            <person name="Pangilinan J."/>
            <person name="Pereira M.F."/>
            <person name="Perotto S."/>
            <person name="Peter M."/>
            <person name="Pfister S."/>
            <person name="Riley R."/>
            <person name="Sitrit Y."/>
            <person name="Stielow J.B."/>
            <person name="Szollosi G."/>
            <person name="Zifcakova L."/>
            <person name="Stursova M."/>
            <person name="Spatafora J.W."/>
            <person name="Tedersoo L."/>
            <person name="Vaario L.M."/>
            <person name="Yamada A."/>
            <person name="Yan M."/>
            <person name="Wang P."/>
            <person name="Xu J."/>
            <person name="Bruns T."/>
            <person name="Baldrian P."/>
            <person name="Vilgalys R."/>
            <person name="Dunand C."/>
            <person name="Henrissat B."/>
            <person name="Grigoriev I.V."/>
            <person name="Hibbett D."/>
            <person name="Nagy L.G."/>
            <person name="Martin F.M."/>
        </authorList>
    </citation>
    <scope>NUCLEOTIDE SEQUENCE</scope>
    <source>
        <strain evidence="3">Prilba</strain>
    </source>
</reference>
<protein>
    <recommendedName>
        <fullName evidence="2">F-box domain-containing protein</fullName>
    </recommendedName>
</protein>
<dbReference type="AlphaFoldDB" id="A0A9P5JW74"/>
<evidence type="ECO:0000256" key="1">
    <source>
        <dbReference type="SAM" id="MobiDB-lite"/>
    </source>
</evidence>
<proteinExistence type="predicted"/>
<name>A0A9P5JW74_9AGAM</name>
<feature type="domain" description="F-box" evidence="2">
    <location>
        <begin position="1"/>
        <end position="47"/>
    </location>
</feature>